<keyword evidence="1" id="KW-1133">Transmembrane helix</keyword>
<sequence>MKDHEIINIGKYIFGLCFALGNICLFGYLITSNDGFAITGYLLLIFGTIINLLIVIGLLTYSLVHPSKFKICLKAIGILMINIPVAILYAVIGLNLN</sequence>
<protein>
    <submittedName>
        <fullName evidence="2">Branched-chain amino acid:cation transporter, LIVCS family</fullName>
    </submittedName>
</protein>
<dbReference type="Proteomes" id="UP000186373">
    <property type="component" value="Unassembled WGS sequence"/>
</dbReference>
<dbReference type="OrthoDB" id="1274611at2"/>
<feature type="transmembrane region" description="Helical" evidence="1">
    <location>
        <begin position="12"/>
        <end position="30"/>
    </location>
</feature>
<reference evidence="3" key="1">
    <citation type="submission" date="2017-01" db="EMBL/GenBank/DDBJ databases">
        <authorList>
            <person name="Varghese N."/>
            <person name="Submissions S."/>
        </authorList>
    </citation>
    <scope>NUCLEOTIDE SEQUENCE [LARGE SCALE GENOMIC DNA]</scope>
    <source>
        <strain evidence="3">DSM 17126</strain>
    </source>
</reference>
<keyword evidence="3" id="KW-1185">Reference proteome</keyword>
<dbReference type="AlphaFoldDB" id="A0A1N7ICE1"/>
<name>A0A1N7ICE1_9FLAO</name>
<dbReference type="EMBL" id="FTNY01000003">
    <property type="protein sequence ID" value="SIS34737.1"/>
    <property type="molecule type" value="Genomic_DNA"/>
</dbReference>
<feature type="transmembrane region" description="Helical" evidence="1">
    <location>
        <begin position="36"/>
        <end position="59"/>
    </location>
</feature>
<proteinExistence type="predicted"/>
<accession>A0A1N7ICE1</accession>
<dbReference type="RefSeq" id="WP_076506858.1">
    <property type="nucleotide sequence ID" value="NZ_FTNY01000003.1"/>
</dbReference>
<keyword evidence="1" id="KW-0472">Membrane</keyword>
<evidence type="ECO:0000313" key="3">
    <source>
        <dbReference type="Proteomes" id="UP000186373"/>
    </source>
</evidence>
<keyword evidence="1" id="KW-0812">Transmembrane</keyword>
<evidence type="ECO:0000256" key="1">
    <source>
        <dbReference type="SAM" id="Phobius"/>
    </source>
</evidence>
<feature type="transmembrane region" description="Helical" evidence="1">
    <location>
        <begin position="71"/>
        <end position="92"/>
    </location>
</feature>
<gene>
    <name evidence="2" type="ORF">SAMN05421639_10357</name>
</gene>
<organism evidence="2 3">
    <name type="scientific">Chryseobacterium shigense</name>
    <dbReference type="NCBI Taxonomy" id="297244"/>
    <lineage>
        <taxon>Bacteria</taxon>
        <taxon>Pseudomonadati</taxon>
        <taxon>Bacteroidota</taxon>
        <taxon>Flavobacteriia</taxon>
        <taxon>Flavobacteriales</taxon>
        <taxon>Weeksellaceae</taxon>
        <taxon>Chryseobacterium group</taxon>
        <taxon>Chryseobacterium</taxon>
    </lineage>
</organism>
<evidence type="ECO:0000313" key="2">
    <source>
        <dbReference type="EMBL" id="SIS34737.1"/>
    </source>
</evidence>